<sequence length="83" mass="9072">MIYEKGVAAAKSCHGRQQVLPKNAALKLNHTVHGGSSIKEHKSLVLCLFTTSFIIMICALEPSSCEKILKHTTQKIAQASDEH</sequence>
<proteinExistence type="predicted"/>
<dbReference type="EMBL" id="JYDI01000102">
    <property type="protein sequence ID" value="KRY52584.1"/>
    <property type="molecule type" value="Genomic_DNA"/>
</dbReference>
<organism evidence="1 2">
    <name type="scientific">Trichinella britovi</name>
    <name type="common">Parasitic roundworm</name>
    <dbReference type="NCBI Taxonomy" id="45882"/>
    <lineage>
        <taxon>Eukaryota</taxon>
        <taxon>Metazoa</taxon>
        <taxon>Ecdysozoa</taxon>
        <taxon>Nematoda</taxon>
        <taxon>Enoplea</taxon>
        <taxon>Dorylaimia</taxon>
        <taxon>Trichinellida</taxon>
        <taxon>Trichinellidae</taxon>
        <taxon>Trichinella</taxon>
    </lineage>
</organism>
<keyword evidence="2" id="KW-1185">Reference proteome</keyword>
<evidence type="ECO:0000313" key="1">
    <source>
        <dbReference type="EMBL" id="KRY52584.1"/>
    </source>
</evidence>
<name>A0A0V1CTS9_TRIBR</name>
<reference evidence="1 2" key="1">
    <citation type="submission" date="2015-01" db="EMBL/GenBank/DDBJ databases">
        <title>Evolution of Trichinella species and genotypes.</title>
        <authorList>
            <person name="Korhonen P.K."/>
            <person name="Edoardo P."/>
            <person name="Giuseppe L.R."/>
            <person name="Gasser R.B."/>
        </authorList>
    </citation>
    <scope>NUCLEOTIDE SEQUENCE [LARGE SCALE GENOMIC DNA]</scope>
    <source>
        <strain evidence="1">ISS120</strain>
    </source>
</reference>
<dbReference type="Proteomes" id="UP000054653">
    <property type="component" value="Unassembled WGS sequence"/>
</dbReference>
<comment type="caution">
    <text evidence="1">The sequence shown here is derived from an EMBL/GenBank/DDBJ whole genome shotgun (WGS) entry which is preliminary data.</text>
</comment>
<accession>A0A0V1CTS9</accession>
<dbReference type="AlphaFoldDB" id="A0A0V1CTS9"/>
<protein>
    <submittedName>
        <fullName evidence="1">Uncharacterized protein</fullName>
    </submittedName>
</protein>
<evidence type="ECO:0000313" key="2">
    <source>
        <dbReference type="Proteomes" id="UP000054653"/>
    </source>
</evidence>
<gene>
    <name evidence="1" type="ORF">T03_15197</name>
</gene>